<evidence type="ECO:0000259" key="1">
    <source>
        <dbReference type="PROSITE" id="PS50995"/>
    </source>
</evidence>
<comment type="caution">
    <text evidence="2">The sequence shown here is derived from an EMBL/GenBank/DDBJ whole genome shotgun (WGS) entry which is preliminary data.</text>
</comment>
<dbReference type="SUPFAM" id="SSF46785">
    <property type="entry name" value="Winged helix' DNA-binding domain"/>
    <property type="match status" value="1"/>
</dbReference>
<dbReference type="Proteomes" id="UP000585638">
    <property type="component" value="Unassembled WGS sequence"/>
</dbReference>
<evidence type="ECO:0000313" key="3">
    <source>
        <dbReference type="Proteomes" id="UP000585638"/>
    </source>
</evidence>
<dbReference type="InterPro" id="IPR036390">
    <property type="entry name" value="WH_DNA-bd_sf"/>
</dbReference>
<accession>A0A7W9NHC5</accession>
<keyword evidence="2" id="KW-0238">DNA-binding</keyword>
<dbReference type="PROSITE" id="PS50995">
    <property type="entry name" value="HTH_MARR_2"/>
    <property type="match status" value="1"/>
</dbReference>
<dbReference type="InterPro" id="IPR039422">
    <property type="entry name" value="MarR/SlyA-like"/>
</dbReference>
<keyword evidence="3" id="KW-1185">Reference proteome</keyword>
<dbReference type="Gene3D" id="1.10.10.10">
    <property type="entry name" value="Winged helix-like DNA-binding domain superfamily/Winged helix DNA-binding domain"/>
    <property type="match status" value="1"/>
</dbReference>
<reference evidence="2 3" key="1">
    <citation type="submission" date="2020-08" db="EMBL/GenBank/DDBJ databases">
        <title>Sequencing the genomes of 1000 actinobacteria strains.</title>
        <authorList>
            <person name="Klenk H.-P."/>
        </authorList>
    </citation>
    <scope>NUCLEOTIDE SEQUENCE [LARGE SCALE GENOMIC DNA]</scope>
    <source>
        <strain evidence="2 3">DSM 43851</strain>
    </source>
</reference>
<dbReference type="GO" id="GO:0006950">
    <property type="term" value="P:response to stress"/>
    <property type="evidence" value="ECO:0007669"/>
    <property type="project" value="TreeGrafter"/>
</dbReference>
<evidence type="ECO:0000313" key="2">
    <source>
        <dbReference type="EMBL" id="MBB5893422.1"/>
    </source>
</evidence>
<proteinExistence type="predicted"/>
<organism evidence="2 3">
    <name type="scientific">Kutzneria kofuensis</name>
    <dbReference type="NCBI Taxonomy" id="103725"/>
    <lineage>
        <taxon>Bacteria</taxon>
        <taxon>Bacillati</taxon>
        <taxon>Actinomycetota</taxon>
        <taxon>Actinomycetes</taxon>
        <taxon>Pseudonocardiales</taxon>
        <taxon>Pseudonocardiaceae</taxon>
        <taxon>Kutzneria</taxon>
    </lineage>
</organism>
<dbReference type="EMBL" id="JACHIR010000001">
    <property type="protein sequence ID" value="MBB5893422.1"/>
    <property type="molecule type" value="Genomic_DNA"/>
</dbReference>
<dbReference type="Pfam" id="PF12802">
    <property type="entry name" value="MarR_2"/>
    <property type="match status" value="1"/>
</dbReference>
<dbReference type="PANTHER" id="PTHR33164:SF99">
    <property type="entry name" value="MARR FAMILY REGULATORY PROTEIN"/>
    <property type="match status" value="1"/>
</dbReference>
<protein>
    <submittedName>
        <fullName evidence="2">DNA-binding MarR family transcriptional regulator</fullName>
    </submittedName>
</protein>
<dbReference type="InterPro" id="IPR036388">
    <property type="entry name" value="WH-like_DNA-bd_sf"/>
</dbReference>
<dbReference type="PANTHER" id="PTHR33164">
    <property type="entry name" value="TRANSCRIPTIONAL REGULATOR, MARR FAMILY"/>
    <property type="match status" value="1"/>
</dbReference>
<gene>
    <name evidence="2" type="ORF">BJ998_004618</name>
</gene>
<dbReference type="RefSeq" id="WP_184864717.1">
    <property type="nucleotide sequence ID" value="NZ_BAAAWY010000018.1"/>
</dbReference>
<name>A0A7W9NHC5_9PSEU</name>
<dbReference type="GO" id="GO:0003700">
    <property type="term" value="F:DNA-binding transcription factor activity"/>
    <property type="evidence" value="ECO:0007669"/>
    <property type="project" value="InterPro"/>
</dbReference>
<dbReference type="SMART" id="SM00347">
    <property type="entry name" value="HTH_MARR"/>
    <property type="match status" value="1"/>
</dbReference>
<dbReference type="InterPro" id="IPR000835">
    <property type="entry name" value="HTH_MarR-typ"/>
</dbReference>
<dbReference type="AlphaFoldDB" id="A0A7W9NHC5"/>
<dbReference type="GO" id="GO:0003677">
    <property type="term" value="F:DNA binding"/>
    <property type="evidence" value="ECO:0007669"/>
    <property type="project" value="UniProtKB-KW"/>
</dbReference>
<sequence length="154" mass="16870">MSGEDHLHAVLFTLRPLQTSTAKVLGEALAEIGLSLPERAIMEQLNAAGESTVPQIGRSLLLPRQVVQRLADAVHDRGLIEFVPNPAHRRSRLLRLSAAGRQLFDQILAQEMRLLAPIAETLDPRDVEACARVMTALNAAMHTMAQQLGDDPEQ</sequence>
<feature type="domain" description="HTH marR-type" evidence="1">
    <location>
        <begin position="1"/>
        <end position="139"/>
    </location>
</feature>